<dbReference type="EMBL" id="BMAO01032992">
    <property type="protein sequence ID" value="GFQ86240.1"/>
    <property type="molecule type" value="Genomic_DNA"/>
</dbReference>
<name>A0A8X6KTQ0_TRICU</name>
<dbReference type="Proteomes" id="UP000887116">
    <property type="component" value="Unassembled WGS sequence"/>
</dbReference>
<accession>A0A8X6KTQ0</accession>
<evidence type="ECO:0000313" key="2">
    <source>
        <dbReference type="EMBL" id="GFQ86240.1"/>
    </source>
</evidence>
<feature type="region of interest" description="Disordered" evidence="1">
    <location>
        <begin position="1"/>
        <end position="50"/>
    </location>
</feature>
<evidence type="ECO:0000313" key="3">
    <source>
        <dbReference type="Proteomes" id="UP000887116"/>
    </source>
</evidence>
<protein>
    <submittedName>
        <fullName evidence="2">Uncharacterized protein</fullName>
    </submittedName>
</protein>
<reference evidence="2" key="1">
    <citation type="submission" date="2020-07" db="EMBL/GenBank/DDBJ databases">
        <title>Multicomponent nature underlies the extraordinary mechanical properties of spider dragline silk.</title>
        <authorList>
            <person name="Kono N."/>
            <person name="Nakamura H."/>
            <person name="Mori M."/>
            <person name="Yoshida Y."/>
            <person name="Ohtoshi R."/>
            <person name="Malay A.D."/>
            <person name="Moran D.A.P."/>
            <person name="Tomita M."/>
            <person name="Numata K."/>
            <person name="Arakawa K."/>
        </authorList>
    </citation>
    <scope>NUCLEOTIDE SEQUENCE</scope>
</reference>
<gene>
    <name evidence="2" type="ORF">TNCT_324321</name>
</gene>
<sequence length="90" mass="10494">CIASDVHRQKDNRRSRKCLWADERPPQFNEGQGPPNKDGQNPPPRRMRSSLTLFTNQQPGADNQHHAEKALFNLSINLKQTRQMKFMLRL</sequence>
<keyword evidence="3" id="KW-1185">Reference proteome</keyword>
<proteinExistence type="predicted"/>
<dbReference type="AlphaFoldDB" id="A0A8X6KTQ0"/>
<feature type="non-terminal residue" evidence="2">
    <location>
        <position position="1"/>
    </location>
</feature>
<evidence type="ECO:0000256" key="1">
    <source>
        <dbReference type="SAM" id="MobiDB-lite"/>
    </source>
</evidence>
<comment type="caution">
    <text evidence="2">The sequence shown here is derived from an EMBL/GenBank/DDBJ whole genome shotgun (WGS) entry which is preliminary data.</text>
</comment>
<organism evidence="2 3">
    <name type="scientific">Trichonephila clavata</name>
    <name type="common">Joro spider</name>
    <name type="synonym">Nephila clavata</name>
    <dbReference type="NCBI Taxonomy" id="2740835"/>
    <lineage>
        <taxon>Eukaryota</taxon>
        <taxon>Metazoa</taxon>
        <taxon>Ecdysozoa</taxon>
        <taxon>Arthropoda</taxon>
        <taxon>Chelicerata</taxon>
        <taxon>Arachnida</taxon>
        <taxon>Araneae</taxon>
        <taxon>Araneomorphae</taxon>
        <taxon>Entelegynae</taxon>
        <taxon>Araneoidea</taxon>
        <taxon>Nephilidae</taxon>
        <taxon>Trichonephila</taxon>
    </lineage>
</organism>